<dbReference type="OrthoDB" id="364513at2759"/>
<comment type="similarity">
    <text evidence="2 8">Belongs to the TFB2 family.</text>
</comment>
<dbReference type="Pfam" id="PF03849">
    <property type="entry name" value="Tfb2"/>
    <property type="match status" value="1"/>
</dbReference>
<dbReference type="AlphaFoldDB" id="L8H8M7"/>
<accession>L8H8M7</accession>
<keyword evidence="4 8" id="KW-0805">Transcription regulation</keyword>
<dbReference type="Proteomes" id="UP000011083">
    <property type="component" value="Unassembled WGS sequence"/>
</dbReference>
<evidence type="ECO:0000313" key="11">
    <source>
        <dbReference type="Proteomes" id="UP000011083"/>
    </source>
</evidence>
<evidence type="ECO:0000256" key="8">
    <source>
        <dbReference type="RuleBase" id="RU364024"/>
    </source>
</evidence>
<evidence type="ECO:0000256" key="3">
    <source>
        <dbReference type="ARBA" id="ARBA00022763"/>
    </source>
</evidence>
<keyword evidence="6 8" id="KW-0234">DNA repair</keyword>
<dbReference type="GeneID" id="14922422"/>
<dbReference type="GO" id="GO:0005675">
    <property type="term" value="C:transcription factor TFIIH holo complex"/>
    <property type="evidence" value="ECO:0007669"/>
    <property type="project" value="TreeGrafter"/>
</dbReference>
<dbReference type="NCBIfam" id="TIGR00625">
    <property type="entry name" value="tfb2"/>
    <property type="match status" value="1"/>
</dbReference>
<feature type="domain" description="Transcription factor Tfb2 C-terminal" evidence="9">
    <location>
        <begin position="383"/>
        <end position="450"/>
    </location>
</feature>
<comment type="subcellular location">
    <subcellularLocation>
        <location evidence="1 8">Nucleus</location>
    </subcellularLocation>
</comment>
<keyword evidence="11" id="KW-1185">Reference proteome</keyword>
<organism evidence="10 11">
    <name type="scientific">Acanthamoeba castellanii (strain ATCC 30010 / Neff)</name>
    <dbReference type="NCBI Taxonomy" id="1257118"/>
    <lineage>
        <taxon>Eukaryota</taxon>
        <taxon>Amoebozoa</taxon>
        <taxon>Discosea</taxon>
        <taxon>Longamoebia</taxon>
        <taxon>Centramoebida</taxon>
        <taxon>Acanthamoebidae</taxon>
        <taxon>Acanthamoeba</taxon>
    </lineage>
</organism>
<dbReference type="RefSeq" id="XP_004346470.1">
    <property type="nucleotide sequence ID" value="XM_004346420.1"/>
</dbReference>
<gene>
    <name evidence="10" type="ORF">ACA1_225900</name>
</gene>
<dbReference type="PANTHER" id="PTHR13152">
    <property type="entry name" value="TFIIH, POLYPEPTIDE 4"/>
    <property type="match status" value="1"/>
</dbReference>
<evidence type="ECO:0000259" key="9">
    <source>
        <dbReference type="Pfam" id="PF18307"/>
    </source>
</evidence>
<protein>
    <recommendedName>
        <fullName evidence="8">General transcription factor IIH subunit 4</fullName>
    </recommendedName>
</protein>
<dbReference type="VEuPathDB" id="AmoebaDB:ACA1_225900"/>
<proteinExistence type="inferred from homology"/>
<dbReference type="Gene3D" id="3.30.70.2610">
    <property type="match status" value="1"/>
</dbReference>
<keyword evidence="5 8" id="KW-0804">Transcription</keyword>
<comment type="function">
    <text evidence="8">Component of the general transcription and DNA repair factor IIH (TFIIH) core complex which is involved in general and transcription-coupled nucleotide excision repair (NER) of damaged DNA.</text>
</comment>
<evidence type="ECO:0000256" key="5">
    <source>
        <dbReference type="ARBA" id="ARBA00023163"/>
    </source>
</evidence>
<evidence type="ECO:0000256" key="4">
    <source>
        <dbReference type="ARBA" id="ARBA00023015"/>
    </source>
</evidence>
<reference evidence="10 11" key="1">
    <citation type="journal article" date="2013" name="Genome Biol.">
        <title>Genome of Acanthamoeba castellanii highlights extensive lateral gene transfer and early evolution of tyrosine kinase signaling.</title>
        <authorList>
            <person name="Clarke M."/>
            <person name="Lohan A.J."/>
            <person name="Liu B."/>
            <person name="Lagkouvardos I."/>
            <person name="Roy S."/>
            <person name="Zafar N."/>
            <person name="Bertelli C."/>
            <person name="Schilde C."/>
            <person name="Kianianmomeni A."/>
            <person name="Burglin T.R."/>
            <person name="Frech C."/>
            <person name="Turcotte B."/>
            <person name="Kopec K.O."/>
            <person name="Synnott J.M."/>
            <person name="Choo C."/>
            <person name="Paponov I."/>
            <person name="Finkler A."/>
            <person name="Soon Heng Tan C."/>
            <person name="Hutchins A.P."/>
            <person name="Weinmeier T."/>
            <person name="Rattei T."/>
            <person name="Chu J.S."/>
            <person name="Gimenez G."/>
            <person name="Irimia M."/>
            <person name="Rigden D.J."/>
            <person name="Fitzpatrick D.A."/>
            <person name="Lorenzo-Morales J."/>
            <person name="Bateman A."/>
            <person name="Chiu C.H."/>
            <person name="Tang P."/>
            <person name="Hegemann P."/>
            <person name="Fromm H."/>
            <person name="Raoult D."/>
            <person name="Greub G."/>
            <person name="Miranda-Saavedra D."/>
            <person name="Chen N."/>
            <person name="Nash P."/>
            <person name="Ginger M.L."/>
            <person name="Horn M."/>
            <person name="Schaap P."/>
            <person name="Caler L."/>
            <person name="Loftus B."/>
        </authorList>
    </citation>
    <scope>NUCLEOTIDE SEQUENCE [LARGE SCALE GENOMIC DNA]</scope>
    <source>
        <strain evidence="10 11">Neff</strain>
    </source>
</reference>
<dbReference type="GO" id="GO:0001671">
    <property type="term" value="F:ATPase activator activity"/>
    <property type="evidence" value="ECO:0007669"/>
    <property type="project" value="InterPro"/>
</dbReference>
<dbReference type="GO" id="GO:0006289">
    <property type="term" value="P:nucleotide-excision repair"/>
    <property type="evidence" value="ECO:0007669"/>
    <property type="project" value="InterPro"/>
</dbReference>
<dbReference type="KEGG" id="acan:ACA1_225900"/>
<dbReference type="OMA" id="KGFIIIE"/>
<evidence type="ECO:0000256" key="2">
    <source>
        <dbReference type="ARBA" id="ARBA00007132"/>
    </source>
</evidence>
<keyword evidence="3 8" id="KW-0227">DNA damage</keyword>
<evidence type="ECO:0000256" key="6">
    <source>
        <dbReference type="ARBA" id="ARBA00023204"/>
    </source>
</evidence>
<evidence type="ECO:0000256" key="1">
    <source>
        <dbReference type="ARBA" id="ARBA00004123"/>
    </source>
</evidence>
<dbReference type="GO" id="GO:0003690">
    <property type="term" value="F:double-stranded DNA binding"/>
    <property type="evidence" value="ECO:0007669"/>
    <property type="project" value="TreeGrafter"/>
</dbReference>
<dbReference type="InterPro" id="IPR040662">
    <property type="entry name" value="Tfb2_C"/>
</dbReference>
<name>L8H8M7_ACACF</name>
<dbReference type="EMBL" id="KB007901">
    <property type="protein sequence ID" value="ELR21525.1"/>
    <property type="molecule type" value="Genomic_DNA"/>
</dbReference>
<sequence>MGEVEAYLTALPQAALDNLYADPWTCQAVFRSLPALAKQWVLRLAFASPSITRSRLLQHWTSPRFQSQGEAALRRLLALRILRERLPADRRDHGGGDEADVMEVMEPLGGGVAYEFNKHFGSNFQKMDGEGEEEEEAMPTREELAAFTTSCWDTIFLFIMGSTVIQPPSDRVVSLLTRGEFMVVHEEDQSIRIADKGFPFLLKDLRTQVWTLLLLYLRSLQEEKANVHDVLSFLFRLSFLTVGEGYQMDDLAFSESGLLQDLQDLGIIYRKHKDSKWLYPTQLAIGLSSTEAAKRDQEGWIIVGTDYRIYAYTSSPVKLLLLSLFTQIEYQLPNMVMGILLRENIRQAVQVGISANQILQFLETNAHPQMKQNTPIIPESIADQLRLWEAEDRRLSLSSGYFYDDFASLAAFKKAEKYARDVGALIYSDATKRFLFVSEPGHQLLRRYVKQHLSSSSSSSTLTSK</sequence>
<dbReference type="STRING" id="1257118.L8H8M7"/>
<dbReference type="GO" id="GO:0000439">
    <property type="term" value="C:transcription factor TFIIH core complex"/>
    <property type="evidence" value="ECO:0007669"/>
    <property type="project" value="InterPro"/>
</dbReference>
<dbReference type="Pfam" id="PF18307">
    <property type="entry name" value="Tfb2_C"/>
    <property type="match status" value="1"/>
</dbReference>
<dbReference type="InterPro" id="IPR004598">
    <property type="entry name" value="TFIIH_p52/Tfb2"/>
</dbReference>
<keyword evidence="7 8" id="KW-0539">Nucleus</keyword>
<evidence type="ECO:0000256" key="7">
    <source>
        <dbReference type="ARBA" id="ARBA00023242"/>
    </source>
</evidence>
<dbReference type="PANTHER" id="PTHR13152:SF0">
    <property type="entry name" value="GENERAL TRANSCRIPTION FACTOR IIH SUBUNIT 4"/>
    <property type="match status" value="1"/>
</dbReference>
<evidence type="ECO:0000313" key="10">
    <source>
        <dbReference type="EMBL" id="ELR21525.1"/>
    </source>
</evidence>